<dbReference type="Pfam" id="PF00270">
    <property type="entry name" value="DEAD"/>
    <property type="match status" value="1"/>
</dbReference>
<dbReference type="EMBL" id="AP021861">
    <property type="protein sequence ID" value="BBO35743.1"/>
    <property type="molecule type" value="Genomic_DNA"/>
</dbReference>
<dbReference type="NCBIfam" id="TIGR01970">
    <property type="entry name" value="DEAH_box_HrpB"/>
    <property type="match status" value="1"/>
</dbReference>
<dbReference type="InterPro" id="IPR048333">
    <property type="entry name" value="HA2_WH"/>
</dbReference>
<dbReference type="Proteomes" id="UP000326837">
    <property type="component" value="Chromosome"/>
</dbReference>
<keyword evidence="9" id="KW-1185">Reference proteome</keyword>
<dbReference type="InterPro" id="IPR010225">
    <property type="entry name" value="HrpB"/>
</dbReference>
<dbReference type="Pfam" id="PF00271">
    <property type="entry name" value="Helicase_C"/>
    <property type="match status" value="1"/>
</dbReference>
<evidence type="ECO:0000256" key="3">
    <source>
        <dbReference type="ARBA" id="ARBA00022806"/>
    </source>
</evidence>
<keyword evidence="3 8" id="KW-0347">Helicase</keyword>
<feature type="region of interest" description="Disordered" evidence="5">
    <location>
        <begin position="455"/>
        <end position="474"/>
    </location>
</feature>
<dbReference type="GO" id="GO:0004386">
    <property type="term" value="F:helicase activity"/>
    <property type="evidence" value="ECO:0007669"/>
    <property type="project" value="UniProtKB-KW"/>
</dbReference>
<dbReference type="GO" id="GO:0003676">
    <property type="term" value="F:nucleic acid binding"/>
    <property type="evidence" value="ECO:0007669"/>
    <property type="project" value="InterPro"/>
</dbReference>
<keyword evidence="4" id="KW-0067">ATP-binding</keyword>
<protein>
    <submittedName>
        <fullName evidence="8">ATP-dependent helicase HrpB</fullName>
    </submittedName>
</protein>
<sequence>MPDSPFVDWLAELPVASALPRIVEASRGGAVVVTAPPGSGKTMLVPAAVLDDLPAGQKVALIQPRRLAARAVARQIARLRGSRVGGEVGYLVRFDACVSRETRLVVETTGIMLRRLLDDISLEGIGAVVLDEFHERTIEMDLVLGLLLRVRQTLRPDLRIVVMSATLAAEPVAKLLGDCPIVHAEGRRFPVSVRYQRRGEQRELPDLVAATVPEALRDTDGHLLVFLPGVGEIMRCEAALASLADRQGFALLKLFGDLPPEEQDRALLDTGQRKIILSTNVAETSLTIPGVTAVIDSGQVRQLRVAPATGLPRLELTPISQASAEQRAGRAGRTAPGVCWRLWEEASHRHRPEADIPEALRSDLAEPLLQLLVLGESEEFPWLDPPPSEALENARRLLHMLGAIDAENRVTPLGKELSRLPAHPRLGRLLLAGAHHGVLRETSIAAALLSERDPFRTADQGRRGPRDHQSVRTRSDVVDRVVALQAFHGGMRLADPALELHHGGARNVLRSAEQLYRLVDRELAPRSETPELSLMQALLEAFPDRLAKLRGGTQDRATMVGGRGVRLDGGSRVRGETLLLAIDLNDAGGEARARSASAVEREWLPEELLETRDELFYNPTRGQVEARSRTYWSDLLLEETPVAISDRVAAGEILAREARPQLDRFLPPSDSAAGSFLARVRWLAESLPELELPRFDAEELAAMLPEVCIGLRSLDDIRTADWLSRLQQEVGYERIAEIERLAPREFELTNGNRHPLTYEPGRPPMLAVKIQELFGVRETPRIGGGRVAVLLHLLGPNRRPQQVTADLASFWANTYPEVKKELRRRYPKHAWPDDPLAVQATRSGLKRDMKE</sequence>
<dbReference type="GO" id="GO:0016787">
    <property type="term" value="F:hydrolase activity"/>
    <property type="evidence" value="ECO:0007669"/>
    <property type="project" value="UniProtKB-KW"/>
</dbReference>
<dbReference type="GO" id="GO:0005524">
    <property type="term" value="F:ATP binding"/>
    <property type="evidence" value="ECO:0007669"/>
    <property type="project" value="UniProtKB-KW"/>
</dbReference>
<feature type="domain" description="Helicase C-terminal" evidence="7">
    <location>
        <begin position="203"/>
        <end position="375"/>
    </location>
</feature>
<dbReference type="RefSeq" id="WP_152101050.1">
    <property type="nucleotide sequence ID" value="NZ_AP021861.1"/>
</dbReference>
<dbReference type="Pfam" id="PF21010">
    <property type="entry name" value="HA2_C"/>
    <property type="match status" value="1"/>
</dbReference>
<dbReference type="InterPro" id="IPR027417">
    <property type="entry name" value="P-loop_NTPase"/>
</dbReference>
<dbReference type="CDD" id="cd18791">
    <property type="entry name" value="SF2_C_RHA"/>
    <property type="match status" value="1"/>
</dbReference>
<dbReference type="SMART" id="SM00487">
    <property type="entry name" value="DEXDc"/>
    <property type="match status" value="1"/>
</dbReference>
<feature type="domain" description="Helicase ATP-binding" evidence="6">
    <location>
        <begin position="22"/>
        <end position="185"/>
    </location>
</feature>
<accession>A0A5K7XMD4</accession>
<evidence type="ECO:0000313" key="8">
    <source>
        <dbReference type="EMBL" id="BBO35743.1"/>
    </source>
</evidence>
<dbReference type="InterPro" id="IPR001650">
    <property type="entry name" value="Helicase_C-like"/>
</dbReference>
<dbReference type="SMART" id="SM00490">
    <property type="entry name" value="HELICc"/>
    <property type="match status" value="1"/>
</dbReference>
<evidence type="ECO:0000313" key="9">
    <source>
        <dbReference type="Proteomes" id="UP000326837"/>
    </source>
</evidence>
<name>A0A5K7XMD4_9BACT</name>
<dbReference type="Pfam" id="PF08482">
    <property type="entry name" value="HrpB_C"/>
    <property type="match status" value="1"/>
</dbReference>
<dbReference type="InterPro" id="IPR013689">
    <property type="entry name" value="RNA_helicase_ATP-dep_HrpB_C"/>
</dbReference>
<dbReference type="PANTHER" id="PTHR43519:SF1">
    <property type="entry name" value="ATP-DEPENDENT RNA HELICASE HRPB"/>
    <property type="match status" value="1"/>
</dbReference>
<dbReference type="PROSITE" id="PS51194">
    <property type="entry name" value="HELICASE_CTER"/>
    <property type="match status" value="1"/>
</dbReference>
<dbReference type="InterPro" id="IPR014001">
    <property type="entry name" value="Helicase_ATP-bd"/>
</dbReference>
<dbReference type="KEGG" id="lpav:PLANPX_5355"/>
<dbReference type="PIRSF" id="PIRSF005496">
    <property type="entry name" value="ATP_hel_hrpB"/>
    <property type="match status" value="1"/>
</dbReference>
<evidence type="ECO:0000256" key="4">
    <source>
        <dbReference type="ARBA" id="ARBA00022840"/>
    </source>
</evidence>
<keyword evidence="2" id="KW-0378">Hydrolase</keyword>
<dbReference type="PANTHER" id="PTHR43519">
    <property type="entry name" value="ATP-DEPENDENT RNA HELICASE HRPB"/>
    <property type="match status" value="1"/>
</dbReference>
<proteinExistence type="predicted"/>
<dbReference type="AlphaFoldDB" id="A0A5K7XMD4"/>
<dbReference type="PROSITE" id="PS51192">
    <property type="entry name" value="HELICASE_ATP_BIND_1"/>
    <property type="match status" value="1"/>
</dbReference>
<dbReference type="Gene3D" id="3.40.50.300">
    <property type="entry name" value="P-loop containing nucleotide triphosphate hydrolases"/>
    <property type="match status" value="2"/>
</dbReference>
<evidence type="ECO:0000256" key="5">
    <source>
        <dbReference type="SAM" id="MobiDB-lite"/>
    </source>
</evidence>
<keyword evidence="1" id="KW-0547">Nucleotide-binding</keyword>
<evidence type="ECO:0000256" key="2">
    <source>
        <dbReference type="ARBA" id="ARBA00022801"/>
    </source>
</evidence>
<dbReference type="SMART" id="SM00847">
    <property type="entry name" value="HA2"/>
    <property type="match status" value="1"/>
</dbReference>
<dbReference type="InterPro" id="IPR011545">
    <property type="entry name" value="DEAD/DEAH_box_helicase_dom"/>
</dbReference>
<dbReference type="Gene3D" id="1.20.120.1080">
    <property type="match status" value="1"/>
</dbReference>
<evidence type="ECO:0000259" key="6">
    <source>
        <dbReference type="PROSITE" id="PS51192"/>
    </source>
</evidence>
<evidence type="ECO:0000259" key="7">
    <source>
        <dbReference type="PROSITE" id="PS51194"/>
    </source>
</evidence>
<organism evidence="8 9">
    <name type="scientific">Lacipirellula parvula</name>
    <dbReference type="NCBI Taxonomy" id="2650471"/>
    <lineage>
        <taxon>Bacteria</taxon>
        <taxon>Pseudomonadati</taxon>
        <taxon>Planctomycetota</taxon>
        <taxon>Planctomycetia</taxon>
        <taxon>Pirellulales</taxon>
        <taxon>Lacipirellulaceae</taxon>
        <taxon>Lacipirellula</taxon>
    </lineage>
</organism>
<dbReference type="SUPFAM" id="SSF52540">
    <property type="entry name" value="P-loop containing nucleoside triphosphate hydrolases"/>
    <property type="match status" value="1"/>
</dbReference>
<dbReference type="Pfam" id="PF04408">
    <property type="entry name" value="WHD_HA2"/>
    <property type="match status" value="1"/>
</dbReference>
<gene>
    <name evidence="8" type="ORF">PLANPX_5355</name>
</gene>
<dbReference type="InterPro" id="IPR007502">
    <property type="entry name" value="Helicase-assoc_dom"/>
</dbReference>
<reference evidence="9" key="1">
    <citation type="submission" date="2019-10" db="EMBL/GenBank/DDBJ databases">
        <title>Lacipirellula parvula gen. nov., sp. nov., representing a lineage of planctomycetes widespread in freshwater anoxic habitats, and description of the family Lacipirellulaceae.</title>
        <authorList>
            <person name="Dedysh S.N."/>
            <person name="Kulichevskaya I.S."/>
            <person name="Beletsky A.V."/>
            <person name="Rakitin A.L."/>
            <person name="Mardanov A.V."/>
            <person name="Ivanova A.A."/>
            <person name="Saltykova V.X."/>
            <person name="Rijpstra W.I.C."/>
            <person name="Sinninghe Damste J.S."/>
            <person name="Ravin N.V."/>
        </authorList>
    </citation>
    <scope>NUCLEOTIDE SEQUENCE [LARGE SCALE GENOMIC DNA]</scope>
    <source>
        <strain evidence="9">PX69</strain>
    </source>
</reference>
<evidence type="ECO:0000256" key="1">
    <source>
        <dbReference type="ARBA" id="ARBA00022741"/>
    </source>
</evidence>